<feature type="chain" id="PRO_5045327895" evidence="1">
    <location>
        <begin position="23"/>
        <end position="180"/>
    </location>
</feature>
<keyword evidence="4" id="KW-1185">Reference proteome</keyword>
<dbReference type="InterPro" id="IPR032710">
    <property type="entry name" value="NTF2-like_dom_sf"/>
</dbReference>
<evidence type="ECO:0000259" key="2">
    <source>
        <dbReference type="Pfam" id="PF13474"/>
    </source>
</evidence>
<dbReference type="Pfam" id="PF13474">
    <property type="entry name" value="SnoaL_3"/>
    <property type="match status" value="1"/>
</dbReference>
<keyword evidence="1" id="KW-0732">Signal</keyword>
<feature type="domain" description="SnoaL-like" evidence="2">
    <location>
        <begin position="47"/>
        <end position="171"/>
    </location>
</feature>
<dbReference type="InterPro" id="IPR037401">
    <property type="entry name" value="SnoaL-like"/>
</dbReference>
<sequence>MRTIQFLAVLVAVIGIQGSSEAAEPCCDTETTRAAAELRRSDERAILRAVEGYAKGFIEEDMGMLLGLWDTRGSEEVTYVANEFDQPLVGLDELRPYYQSFLDTLIILSGDVSNVRISRRGDTAYVFCNYSWVYKTRTGGEVLVQPSRATFVLRKHGGRWLYQHFHESITFDYEPPTTSM</sequence>
<evidence type="ECO:0000313" key="3">
    <source>
        <dbReference type="EMBL" id="MCY1078939.1"/>
    </source>
</evidence>
<proteinExistence type="predicted"/>
<evidence type="ECO:0000313" key="4">
    <source>
        <dbReference type="Proteomes" id="UP001207654"/>
    </source>
</evidence>
<protein>
    <submittedName>
        <fullName evidence="3">Nuclear transport factor 2 family protein</fullName>
    </submittedName>
</protein>
<name>A0ABT4ADF5_9BACT</name>
<dbReference type="Gene3D" id="3.10.450.50">
    <property type="match status" value="1"/>
</dbReference>
<dbReference type="RefSeq" id="WP_267537697.1">
    <property type="nucleotide sequence ID" value="NZ_JAPNKA010000001.1"/>
</dbReference>
<feature type="signal peptide" evidence="1">
    <location>
        <begin position="1"/>
        <end position="22"/>
    </location>
</feature>
<organism evidence="3 4">
    <name type="scientific">Archangium lansingense</name>
    <dbReference type="NCBI Taxonomy" id="2995310"/>
    <lineage>
        <taxon>Bacteria</taxon>
        <taxon>Pseudomonadati</taxon>
        <taxon>Myxococcota</taxon>
        <taxon>Myxococcia</taxon>
        <taxon>Myxococcales</taxon>
        <taxon>Cystobacterineae</taxon>
        <taxon>Archangiaceae</taxon>
        <taxon>Archangium</taxon>
    </lineage>
</organism>
<dbReference type="Proteomes" id="UP001207654">
    <property type="component" value="Unassembled WGS sequence"/>
</dbReference>
<dbReference type="SUPFAM" id="SSF54427">
    <property type="entry name" value="NTF2-like"/>
    <property type="match status" value="1"/>
</dbReference>
<reference evidence="3 4" key="1">
    <citation type="submission" date="2022-11" db="EMBL/GenBank/DDBJ databases">
        <title>Minimal conservation of predation-associated metabolite biosynthetic gene clusters underscores biosynthetic potential of Myxococcota including descriptions for ten novel species: Archangium lansinium sp. nov., Myxococcus landrumus sp. nov., Nannocystis bai.</title>
        <authorList>
            <person name="Ahearne A."/>
            <person name="Stevens C."/>
            <person name="Phillips K."/>
        </authorList>
    </citation>
    <scope>NUCLEOTIDE SEQUENCE [LARGE SCALE GENOMIC DNA]</scope>
    <source>
        <strain evidence="3 4">MIWBW</strain>
    </source>
</reference>
<dbReference type="EMBL" id="JAPNKA010000001">
    <property type="protein sequence ID" value="MCY1078939.1"/>
    <property type="molecule type" value="Genomic_DNA"/>
</dbReference>
<gene>
    <name evidence="3" type="ORF">OV287_31210</name>
</gene>
<comment type="caution">
    <text evidence="3">The sequence shown here is derived from an EMBL/GenBank/DDBJ whole genome shotgun (WGS) entry which is preliminary data.</text>
</comment>
<evidence type="ECO:0000256" key="1">
    <source>
        <dbReference type="SAM" id="SignalP"/>
    </source>
</evidence>
<accession>A0ABT4ADF5</accession>